<dbReference type="AlphaFoldDB" id="A0A9D1IWW1"/>
<dbReference type="SUPFAM" id="SSF55469">
    <property type="entry name" value="FMN-dependent nitroreductase-like"/>
    <property type="match status" value="1"/>
</dbReference>
<proteinExistence type="predicted"/>
<evidence type="ECO:0000313" key="3">
    <source>
        <dbReference type="EMBL" id="HIR51171.1"/>
    </source>
</evidence>
<dbReference type="Pfam" id="PF00881">
    <property type="entry name" value="Nitroreductase"/>
    <property type="match status" value="1"/>
</dbReference>
<organism evidence="3 4">
    <name type="scientific">Candidatus Avoscillospira avicola</name>
    <dbReference type="NCBI Taxonomy" id="2840706"/>
    <lineage>
        <taxon>Bacteria</taxon>
        <taxon>Bacillati</taxon>
        <taxon>Bacillota</taxon>
        <taxon>Clostridia</taxon>
        <taxon>Eubacteriales</taxon>
        <taxon>Oscillospiraceae</taxon>
        <taxon>Oscillospiraceae incertae sedis</taxon>
        <taxon>Candidatus Avoscillospira</taxon>
    </lineage>
</organism>
<dbReference type="InterPro" id="IPR050627">
    <property type="entry name" value="Nitroreductase/BluB"/>
</dbReference>
<dbReference type="EMBL" id="DVHE01000058">
    <property type="protein sequence ID" value="HIR51171.1"/>
    <property type="molecule type" value="Genomic_DNA"/>
</dbReference>
<dbReference type="CDD" id="cd02136">
    <property type="entry name" value="PnbA_NfnB-like"/>
    <property type="match status" value="1"/>
</dbReference>
<accession>A0A9D1IWW1</accession>
<protein>
    <submittedName>
        <fullName evidence="3">Nitroreductase</fullName>
    </submittedName>
</protein>
<dbReference type="PANTHER" id="PTHR23026">
    <property type="entry name" value="NADPH NITROREDUCTASE"/>
    <property type="match status" value="1"/>
</dbReference>
<gene>
    <name evidence="3" type="ORF">IAA53_07785</name>
</gene>
<keyword evidence="1" id="KW-0520">NAD</keyword>
<dbReference type="GO" id="GO:0046857">
    <property type="term" value="F:oxidoreductase activity, acting on other nitrogenous compounds as donors, with NAD or NADP as acceptor"/>
    <property type="evidence" value="ECO:0007669"/>
    <property type="project" value="TreeGrafter"/>
</dbReference>
<sequence length="175" mass="18943">MMNEILKAMETRQSVRAYRPDPIDEETLNAILRAGTFAPSGMGRQSGKIVVVQDPATREILRAKNAEVIGNPDADPFYGAPTVLVVLADSTVPTWVEDGSLVMGNLLLAASALGVGACWIHRARETFDSPEGKALLRKWGIPETYRGVGNCILGYPAAEPQPKKPRKADFIVRVG</sequence>
<dbReference type="Gene3D" id="3.40.109.10">
    <property type="entry name" value="NADH Oxidase"/>
    <property type="match status" value="1"/>
</dbReference>
<reference evidence="3" key="2">
    <citation type="journal article" date="2021" name="PeerJ">
        <title>Extensive microbial diversity within the chicken gut microbiome revealed by metagenomics and culture.</title>
        <authorList>
            <person name="Gilroy R."/>
            <person name="Ravi A."/>
            <person name="Getino M."/>
            <person name="Pursley I."/>
            <person name="Horton D.L."/>
            <person name="Alikhan N.F."/>
            <person name="Baker D."/>
            <person name="Gharbi K."/>
            <person name="Hall N."/>
            <person name="Watson M."/>
            <person name="Adriaenssens E.M."/>
            <person name="Foster-Nyarko E."/>
            <person name="Jarju S."/>
            <person name="Secka A."/>
            <person name="Antonio M."/>
            <person name="Oren A."/>
            <person name="Chaudhuri R.R."/>
            <person name="La Ragione R."/>
            <person name="Hildebrand F."/>
            <person name="Pallen M.J."/>
        </authorList>
    </citation>
    <scope>NUCLEOTIDE SEQUENCE</scope>
    <source>
        <strain evidence="3">ChiBcec15-4380</strain>
    </source>
</reference>
<dbReference type="InterPro" id="IPR029479">
    <property type="entry name" value="Nitroreductase"/>
</dbReference>
<name>A0A9D1IWW1_9FIRM</name>
<evidence type="ECO:0000259" key="2">
    <source>
        <dbReference type="Pfam" id="PF00881"/>
    </source>
</evidence>
<reference evidence="3" key="1">
    <citation type="submission" date="2020-10" db="EMBL/GenBank/DDBJ databases">
        <authorList>
            <person name="Gilroy R."/>
        </authorList>
    </citation>
    <scope>NUCLEOTIDE SEQUENCE</scope>
    <source>
        <strain evidence="3">ChiBcec15-4380</strain>
    </source>
</reference>
<dbReference type="GO" id="GO:0005829">
    <property type="term" value="C:cytosol"/>
    <property type="evidence" value="ECO:0007669"/>
    <property type="project" value="TreeGrafter"/>
</dbReference>
<comment type="caution">
    <text evidence="3">The sequence shown here is derived from an EMBL/GenBank/DDBJ whole genome shotgun (WGS) entry which is preliminary data.</text>
</comment>
<evidence type="ECO:0000313" key="4">
    <source>
        <dbReference type="Proteomes" id="UP000824239"/>
    </source>
</evidence>
<dbReference type="Proteomes" id="UP000824239">
    <property type="component" value="Unassembled WGS sequence"/>
</dbReference>
<dbReference type="InterPro" id="IPR000415">
    <property type="entry name" value="Nitroreductase-like"/>
</dbReference>
<dbReference type="GO" id="GO:0046256">
    <property type="term" value="P:2,4,6-trinitrotoluene catabolic process"/>
    <property type="evidence" value="ECO:0007669"/>
    <property type="project" value="TreeGrafter"/>
</dbReference>
<dbReference type="PANTHER" id="PTHR23026:SF125">
    <property type="entry name" value="OXYGEN-INSENSITIVE NAD(P)H NITROREDUCTASE"/>
    <property type="match status" value="1"/>
</dbReference>
<feature type="domain" description="Nitroreductase" evidence="2">
    <location>
        <begin position="10"/>
        <end position="155"/>
    </location>
</feature>
<evidence type="ECO:0000256" key="1">
    <source>
        <dbReference type="ARBA" id="ARBA00023027"/>
    </source>
</evidence>